<keyword evidence="6 7" id="KW-0472">Membrane</keyword>
<evidence type="ECO:0000256" key="4">
    <source>
        <dbReference type="ARBA" id="ARBA00022692"/>
    </source>
</evidence>
<keyword evidence="5 7" id="KW-1133">Transmembrane helix</keyword>
<feature type="domain" description="YetF C-terminal" evidence="8">
    <location>
        <begin position="76"/>
        <end position="145"/>
    </location>
</feature>
<dbReference type="OrthoDB" id="1796697at2"/>
<evidence type="ECO:0000256" key="5">
    <source>
        <dbReference type="ARBA" id="ARBA00022989"/>
    </source>
</evidence>
<comment type="subcellular location">
    <subcellularLocation>
        <location evidence="1">Cell membrane</location>
        <topology evidence="1">Multi-pass membrane protein</topology>
    </subcellularLocation>
</comment>
<feature type="transmembrane region" description="Helical" evidence="7">
    <location>
        <begin position="54"/>
        <end position="73"/>
    </location>
</feature>
<evidence type="ECO:0000313" key="10">
    <source>
        <dbReference type="Proteomes" id="UP000094296"/>
    </source>
</evidence>
<dbReference type="InterPro" id="IPR023090">
    <property type="entry name" value="UPF0702_alpha/beta_dom_sf"/>
</dbReference>
<organism evidence="9 10">
    <name type="scientific">Desulfuribacillus alkaliarsenatis</name>
    <dbReference type="NCBI Taxonomy" id="766136"/>
    <lineage>
        <taxon>Bacteria</taxon>
        <taxon>Bacillati</taxon>
        <taxon>Bacillota</taxon>
        <taxon>Desulfuribacillia</taxon>
        <taxon>Desulfuribacillales</taxon>
        <taxon>Desulfuribacillaceae</taxon>
        <taxon>Desulfuribacillus</taxon>
    </lineage>
</organism>
<evidence type="ECO:0000256" key="2">
    <source>
        <dbReference type="ARBA" id="ARBA00006448"/>
    </source>
</evidence>
<dbReference type="Proteomes" id="UP000094296">
    <property type="component" value="Unassembled WGS sequence"/>
</dbReference>
<feature type="transmembrane region" description="Helical" evidence="7">
    <location>
        <begin position="29"/>
        <end position="48"/>
    </location>
</feature>
<comment type="caution">
    <text evidence="9">The sequence shown here is derived from an EMBL/GenBank/DDBJ whole genome shotgun (WGS) entry which is preliminary data.</text>
</comment>
<accession>A0A1E5G288</accession>
<dbReference type="PANTHER" id="PTHR34582:SF2">
    <property type="entry name" value="UPF0702 TRANSMEMBRANE PROTEIN YDFR"/>
    <property type="match status" value="1"/>
</dbReference>
<protein>
    <recommendedName>
        <fullName evidence="8">YetF C-terminal domain-containing protein</fullName>
    </recommendedName>
</protein>
<dbReference type="PANTHER" id="PTHR34582">
    <property type="entry name" value="UPF0702 TRANSMEMBRANE PROTEIN YCAP"/>
    <property type="match status" value="1"/>
</dbReference>
<feature type="transmembrane region" description="Helical" evidence="7">
    <location>
        <begin position="6"/>
        <end position="22"/>
    </location>
</feature>
<gene>
    <name evidence="9" type="ORF">BHF68_07770</name>
</gene>
<keyword evidence="10" id="KW-1185">Reference proteome</keyword>
<comment type="similarity">
    <text evidence="2">Belongs to the UPF0702 family.</text>
</comment>
<evidence type="ECO:0000313" key="9">
    <source>
        <dbReference type="EMBL" id="OEF96649.1"/>
    </source>
</evidence>
<dbReference type="Gene3D" id="3.30.240.20">
    <property type="entry name" value="bsu07140 like domains"/>
    <property type="match status" value="1"/>
</dbReference>
<evidence type="ECO:0000259" key="8">
    <source>
        <dbReference type="Pfam" id="PF04239"/>
    </source>
</evidence>
<dbReference type="AlphaFoldDB" id="A0A1E5G288"/>
<name>A0A1E5G288_9FIRM</name>
<dbReference type="GO" id="GO:0005886">
    <property type="term" value="C:plasma membrane"/>
    <property type="evidence" value="ECO:0007669"/>
    <property type="project" value="UniProtKB-SubCell"/>
</dbReference>
<evidence type="ECO:0000256" key="1">
    <source>
        <dbReference type="ARBA" id="ARBA00004651"/>
    </source>
</evidence>
<dbReference type="STRING" id="766136.BHF68_07770"/>
<keyword evidence="4 7" id="KW-0812">Transmembrane</keyword>
<dbReference type="Pfam" id="PF04239">
    <property type="entry name" value="DUF421"/>
    <property type="match status" value="1"/>
</dbReference>
<dbReference type="EMBL" id="MIJE01000031">
    <property type="protein sequence ID" value="OEF96649.1"/>
    <property type="molecule type" value="Genomic_DNA"/>
</dbReference>
<evidence type="ECO:0000256" key="6">
    <source>
        <dbReference type="ARBA" id="ARBA00023136"/>
    </source>
</evidence>
<proteinExistence type="inferred from homology"/>
<dbReference type="InterPro" id="IPR007353">
    <property type="entry name" value="DUF421"/>
</dbReference>
<sequence length="193" mass="21646">MEFIWKAIIVFIGGFIMLRIIGRKSVSQLTLSTTVIMIAVGAIFVQPINVDTVPRTLIVIAVFVTILLIMEYLQLKINVIEKIIHGKAVIVIENGQLVPDNLQSLRITVDKLESQLRQQGITRVSDVKIGTIEPNGQFGYELMPDAKPLTVGEFKRLMGGMLPIQQNPPLKPADNIFEELTDKQNINHTKKFK</sequence>
<reference evidence="9 10" key="1">
    <citation type="submission" date="2016-09" db="EMBL/GenBank/DDBJ databases">
        <title>Draft genome sequence for the type strain of Desulfuribacillus alkaliarsenatis AHT28, an obligately anaerobic, sulfidogenic bacterium isolated from Russian soda lake sediments.</title>
        <authorList>
            <person name="Abin C.A."/>
            <person name="Hollibaugh J.T."/>
        </authorList>
    </citation>
    <scope>NUCLEOTIDE SEQUENCE [LARGE SCALE GENOMIC DNA]</scope>
    <source>
        <strain evidence="9 10">AHT28</strain>
    </source>
</reference>
<evidence type="ECO:0000256" key="7">
    <source>
        <dbReference type="SAM" id="Phobius"/>
    </source>
</evidence>
<keyword evidence="3" id="KW-1003">Cell membrane</keyword>
<evidence type="ECO:0000256" key="3">
    <source>
        <dbReference type="ARBA" id="ARBA00022475"/>
    </source>
</evidence>